<evidence type="ECO:0000313" key="7">
    <source>
        <dbReference type="Proteomes" id="UP001529510"/>
    </source>
</evidence>
<dbReference type="Proteomes" id="UP001529510">
    <property type="component" value="Unassembled WGS sequence"/>
</dbReference>
<dbReference type="InterPro" id="IPR027417">
    <property type="entry name" value="P-loop_NTPase"/>
</dbReference>
<dbReference type="EMBL" id="JAMKFB020000001">
    <property type="protein sequence ID" value="KAL0202749.1"/>
    <property type="molecule type" value="Genomic_DNA"/>
</dbReference>
<dbReference type="PROSITE" id="PS51421">
    <property type="entry name" value="RAS"/>
    <property type="match status" value="1"/>
</dbReference>
<dbReference type="NCBIfam" id="TIGR00231">
    <property type="entry name" value="small_GTP"/>
    <property type="match status" value="1"/>
</dbReference>
<evidence type="ECO:0000256" key="3">
    <source>
        <dbReference type="ARBA" id="ARBA00059483"/>
    </source>
</evidence>
<dbReference type="InterPro" id="IPR005225">
    <property type="entry name" value="Small_GTP-bd"/>
</dbReference>
<dbReference type="Gene3D" id="3.40.50.300">
    <property type="entry name" value="P-loop containing nucleotide triphosphate hydrolases"/>
    <property type="match status" value="1"/>
</dbReference>
<comment type="subunit">
    <text evidence="4">Interacts with ARHGEF26. Interacts with ARHGEF16. Interacts with UNC13D; the interaction increases RhoG affinity to the membrane lipids, targets UNC13D to membrane lipids and facilitates cytotoxic granule (CG) docking to the plasma membrane.</text>
</comment>
<dbReference type="SMART" id="SM00175">
    <property type="entry name" value="RAB"/>
    <property type="match status" value="1"/>
</dbReference>
<evidence type="ECO:0000313" key="6">
    <source>
        <dbReference type="EMBL" id="KAL0202749.1"/>
    </source>
</evidence>
<evidence type="ECO:0000256" key="2">
    <source>
        <dbReference type="ARBA" id="ARBA00023134"/>
    </source>
</evidence>
<dbReference type="InterPro" id="IPR001806">
    <property type="entry name" value="Small_GTPase"/>
</dbReference>
<reference evidence="6 7" key="1">
    <citation type="submission" date="2024-05" db="EMBL/GenBank/DDBJ databases">
        <title>Genome sequencing and assembly of Indian major carp, Cirrhinus mrigala (Hamilton, 1822).</title>
        <authorList>
            <person name="Mohindra V."/>
            <person name="Chowdhury L.M."/>
            <person name="Lal K."/>
            <person name="Jena J.K."/>
        </authorList>
    </citation>
    <scope>NUCLEOTIDE SEQUENCE [LARGE SCALE GENOMIC DNA]</scope>
    <source>
        <strain evidence="6">CM1030</strain>
        <tissue evidence="6">Blood</tissue>
    </source>
</reference>
<comment type="function">
    <text evidence="3">Plays a role in immunological synaptic F-actin density and architecture organization. Regulates actin reorganization in lymphocytes, possibly through the modulation of Rac1 activity. Required for the formation of membrane ruffles during macropinocytosis. Plays a role in cell migration and is required for the formation of cup-like structures during trans-endothelial migration of leukocytes. Binds phospholipids in an activation-dependent manner; thereby acting as an anchor for other proteins to the plasma membrane (PM). Plays a role in exocytosis of cytotoxic granules (CG) by lymphocytes/Component of the exocytosis machinery in natural killer (NK) and CD8+ T cells. Promotes the docking of cytotoxic granules (CG) to the plasma membrane through the interaction with UNC13D. Involved in the cytotoxic activity of lymphocytes/primary CD8+ T cells.</text>
</comment>
<dbReference type="AlphaFoldDB" id="A0ABD0RW77"/>
<evidence type="ECO:0000256" key="1">
    <source>
        <dbReference type="ARBA" id="ARBA00022741"/>
    </source>
</evidence>
<dbReference type="PRINTS" id="PR00449">
    <property type="entry name" value="RASTRNSFRMNG"/>
</dbReference>
<dbReference type="PROSITE" id="PS51419">
    <property type="entry name" value="RAB"/>
    <property type="match status" value="1"/>
</dbReference>
<dbReference type="InterPro" id="IPR003578">
    <property type="entry name" value="Small_GTPase_Rho"/>
</dbReference>
<dbReference type="SUPFAM" id="SSF52540">
    <property type="entry name" value="P-loop containing nucleoside triphosphate hydrolases"/>
    <property type="match status" value="1"/>
</dbReference>
<dbReference type="Pfam" id="PF00071">
    <property type="entry name" value="Ras"/>
    <property type="match status" value="1"/>
</dbReference>
<organism evidence="6 7">
    <name type="scientific">Cirrhinus mrigala</name>
    <name type="common">Mrigala</name>
    <dbReference type="NCBI Taxonomy" id="683832"/>
    <lineage>
        <taxon>Eukaryota</taxon>
        <taxon>Metazoa</taxon>
        <taxon>Chordata</taxon>
        <taxon>Craniata</taxon>
        <taxon>Vertebrata</taxon>
        <taxon>Euteleostomi</taxon>
        <taxon>Actinopterygii</taxon>
        <taxon>Neopterygii</taxon>
        <taxon>Teleostei</taxon>
        <taxon>Ostariophysi</taxon>
        <taxon>Cypriniformes</taxon>
        <taxon>Cyprinidae</taxon>
        <taxon>Labeoninae</taxon>
        <taxon>Labeonini</taxon>
        <taxon>Cirrhinus</taxon>
    </lineage>
</organism>
<keyword evidence="1" id="KW-0547">Nucleotide-binding</keyword>
<protein>
    <recommendedName>
        <fullName evidence="5">Rho-related GTP-binding protein RhoG</fullName>
    </recommendedName>
</protein>
<dbReference type="FunFam" id="3.40.50.300:FF:000118">
    <property type="entry name" value="Rho-related GTP-binding protein RhoG"/>
    <property type="match status" value="1"/>
</dbReference>
<dbReference type="SMART" id="SM00174">
    <property type="entry name" value="RHO"/>
    <property type="match status" value="1"/>
</dbReference>
<comment type="caution">
    <text evidence="6">The sequence shown here is derived from an EMBL/GenBank/DDBJ whole genome shotgun (WGS) entry which is preliminary data.</text>
</comment>
<keyword evidence="2" id="KW-0342">GTP-binding</keyword>
<dbReference type="GO" id="GO:0005525">
    <property type="term" value="F:GTP binding"/>
    <property type="evidence" value="ECO:0007669"/>
    <property type="project" value="UniProtKB-KW"/>
</dbReference>
<gene>
    <name evidence="6" type="ORF">M9458_000767</name>
</gene>
<keyword evidence="7" id="KW-1185">Reference proteome</keyword>
<dbReference type="PROSITE" id="PS51420">
    <property type="entry name" value="RHO"/>
    <property type="match status" value="1"/>
</dbReference>
<dbReference type="PANTHER" id="PTHR24072">
    <property type="entry name" value="RHO FAMILY GTPASE"/>
    <property type="match status" value="1"/>
</dbReference>
<proteinExistence type="predicted"/>
<name>A0ABD0RW77_CIRMR</name>
<evidence type="ECO:0000256" key="4">
    <source>
        <dbReference type="ARBA" id="ARBA00065562"/>
    </source>
</evidence>
<dbReference type="SMART" id="SM00173">
    <property type="entry name" value="RAS"/>
    <property type="match status" value="1"/>
</dbReference>
<evidence type="ECO:0000256" key="5">
    <source>
        <dbReference type="ARBA" id="ARBA00069400"/>
    </source>
</evidence>
<sequence length="192" mass="21633">MQAVKCVVVGDMVAEKTRLLISTFNACFPTEHVSTVFDNYFAPVTFSGNPVNLGIWDTTGQEDCSRLRPLSYPQTDVFLICFSLADPHSLKNVREKWYPEVRHHCPDTPVILVGTQLDLRDDKDTIEQLKKNKQTPISYHQGQAVAEEIGAVKYLECSASTQMGLKMVFDETVRVALNSPLVKKRERKCLIA</sequence>
<accession>A0ABD0RW77</accession>